<organism evidence="6 7">
    <name type="scientific">Vibrio tubiashii</name>
    <dbReference type="NCBI Taxonomy" id="29498"/>
    <lineage>
        <taxon>Bacteria</taxon>
        <taxon>Pseudomonadati</taxon>
        <taxon>Pseudomonadota</taxon>
        <taxon>Gammaproteobacteria</taxon>
        <taxon>Vibrionales</taxon>
        <taxon>Vibrionaceae</taxon>
        <taxon>Vibrio</taxon>
        <taxon>Vibrio oreintalis group</taxon>
    </lineage>
</organism>
<sequence length="258" mass="28548">MNLRILSLAIPFLLAATPTLAVELIGQIESKNKQSVVSEVNGVVESASFEPGDKVLENDLLANIKTQDFKFDISKKQASLELAQADLQLKETTFERFQELVQKKSLSANDLDGAKADYLSAKANVSLAKIALDEAKQNLIDTKITASIEGFVVTRNAEVGTWVNQGDLLYQLVNIEKLTVKLLASQHDMTELYVGQEIEIWPETDPSYKIRSTIKRIGVEMENDTLAYPIEVEISNDDFLLKPGMSIYASTNPPQTTP</sequence>
<dbReference type="GO" id="GO:0015562">
    <property type="term" value="F:efflux transmembrane transporter activity"/>
    <property type="evidence" value="ECO:0007669"/>
    <property type="project" value="TreeGrafter"/>
</dbReference>
<evidence type="ECO:0000259" key="4">
    <source>
        <dbReference type="Pfam" id="PF25917"/>
    </source>
</evidence>
<feature type="domain" description="Multidrug resistance protein MdtA-like alpha-helical hairpin" evidence="3">
    <location>
        <begin position="75"/>
        <end position="139"/>
    </location>
</feature>
<dbReference type="GO" id="GO:1990281">
    <property type="term" value="C:efflux pump complex"/>
    <property type="evidence" value="ECO:0007669"/>
    <property type="project" value="TreeGrafter"/>
</dbReference>
<feature type="domain" description="Multidrug resistance protein MdtA-like barrel-sandwich hybrid" evidence="4">
    <location>
        <begin position="33"/>
        <end position="168"/>
    </location>
</feature>
<feature type="signal peptide" evidence="2">
    <location>
        <begin position="1"/>
        <end position="21"/>
    </location>
</feature>
<reference evidence="6 7" key="1">
    <citation type="submission" date="2019-08" db="EMBL/GenBank/DDBJ databases">
        <title>Draft genome sequencing and comparative genomics of hatchery-associated Vibrios.</title>
        <authorList>
            <person name="Kehlet-Delgado H."/>
            <person name="Mueller R.S."/>
        </authorList>
    </citation>
    <scope>NUCLEOTIDE SEQUENCE [LARGE SCALE GENOMIC DNA]</scope>
    <source>
        <strain evidence="6 7">01-65-5-1</strain>
    </source>
</reference>
<proteinExistence type="inferred from homology"/>
<dbReference type="InterPro" id="IPR006143">
    <property type="entry name" value="RND_pump_MFP"/>
</dbReference>
<dbReference type="Gene3D" id="1.10.287.470">
    <property type="entry name" value="Helix hairpin bin"/>
    <property type="match status" value="1"/>
</dbReference>
<name>A0AAE5GM85_9VIBR</name>
<evidence type="ECO:0000313" key="6">
    <source>
        <dbReference type="EMBL" id="NOI79389.1"/>
    </source>
</evidence>
<feature type="domain" description="CusB-like beta-barrel" evidence="5">
    <location>
        <begin position="185"/>
        <end position="252"/>
    </location>
</feature>
<keyword evidence="2" id="KW-0732">Signal</keyword>
<dbReference type="Pfam" id="PF25876">
    <property type="entry name" value="HH_MFP_RND"/>
    <property type="match status" value="1"/>
</dbReference>
<dbReference type="RefSeq" id="WP_171320151.1">
    <property type="nucleotide sequence ID" value="NZ_VTXO01000001.1"/>
</dbReference>
<comment type="similarity">
    <text evidence="1">Belongs to the membrane fusion protein (MFP) (TC 8.A.1) family.</text>
</comment>
<protein>
    <submittedName>
        <fullName evidence="6">Efflux RND transporter periplasmic adaptor subunit</fullName>
    </submittedName>
</protein>
<dbReference type="Pfam" id="PF25954">
    <property type="entry name" value="Beta-barrel_RND_2"/>
    <property type="match status" value="1"/>
</dbReference>
<dbReference type="SUPFAM" id="SSF111369">
    <property type="entry name" value="HlyD-like secretion proteins"/>
    <property type="match status" value="1"/>
</dbReference>
<feature type="chain" id="PRO_5042103330" evidence="2">
    <location>
        <begin position="22"/>
        <end position="258"/>
    </location>
</feature>
<dbReference type="InterPro" id="IPR058792">
    <property type="entry name" value="Beta-barrel_RND_2"/>
</dbReference>
<evidence type="ECO:0000256" key="2">
    <source>
        <dbReference type="SAM" id="SignalP"/>
    </source>
</evidence>
<comment type="caution">
    <text evidence="6">The sequence shown here is derived from an EMBL/GenBank/DDBJ whole genome shotgun (WGS) entry which is preliminary data.</text>
</comment>
<evidence type="ECO:0000259" key="3">
    <source>
        <dbReference type="Pfam" id="PF25876"/>
    </source>
</evidence>
<evidence type="ECO:0000259" key="5">
    <source>
        <dbReference type="Pfam" id="PF25954"/>
    </source>
</evidence>
<dbReference type="PANTHER" id="PTHR30469">
    <property type="entry name" value="MULTIDRUG RESISTANCE PROTEIN MDTA"/>
    <property type="match status" value="1"/>
</dbReference>
<dbReference type="InterPro" id="IPR058625">
    <property type="entry name" value="MdtA-like_BSH"/>
</dbReference>
<dbReference type="Pfam" id="PF25917">
    <property type="entry name" value="BSH_RND"/>
    <property type="match status" value="1"/>
</dbReference>
<dbReference type="Gene3D" id="2.40.30.170">
    <property type="match status" value="1"/>
</dbReference>
<evidence type="ECO:0000313" key="7">
    <source>
        <dbReference type="Proteomes" id="UP000572722"/>
    </source>
</evidence>
<accession>A0AAE5GM85</accession>
<gene>
    <name evidence="6" type="ORF">F0237_01855</name>
</gene>
<evidence type="ECO:0000256" key="1">
    <source>
        <dbReference type="ARBA" id="ARBA00009477"/>
    </source>
</evidence>
<dbReference type="AlphaFoldDB" id="A0AAE5GM85"/>
<dbReference type="Gene3D" id="2.40.50.100">
    <property type="match status" value="1"/>
</dbReference>
<dbReference type="Proteomes" id="UP000572722">
    <property type="component" value="Unassembled WGS sequence"/>
</dbReference>
<dbReference type="InterPro" id="IPR058624">
    <property type="entry name" value="MdtA-like_HH"/>
</dbReference>
<dbReference type="EMBL" id="VTXO01000001">
    <property type="protein sequence ID" value="NOI79389.1"/>
    <property type="molecule type" value="Genomic_DNA"/>
</dbReference>
<dbReference type="NCBIfam" id="TIGR01730">
    <property type="entry name" value="RND_mfp"/>
    <property type="match status" value="1"/>
</dbReference>